<reference evidence="1 2" key="1">
    <citation type="submission" date="2019-02" db="EMBL/GenBank/DDBJ databases">
        <title>Deep-cultivation of Planctomycetes and their phenomic and genomic characterization uncovers novel biology.</title>
        <authorList>
            <person name="Wiegand S."/>
            <person name="Jogler M."/>
            <person name="Boedeker C."/>
            <person name="Pinto D."/>
            <person name="Vollmers J."/>
            <person name="Rivas-Marin E."/>
            <person name="Kohn T."/>
            <person name="Peeters S.H."/>
            <person name="Heuer A."/>
            <person name="Rast P."/>
            <person name="Oberbeckmann S."/>
            <person name="Bunk B."/>
            <person name="Jeske O."/>
            <person name="Meyerdierks A."/>
            <person name="Storesund J.E."/>
            <person name="Kallscheuer N."/>
            <person name="Luecker S."/>
            <person name="Lage O.M."/>
            <person name="Pohl T."/>
            <person name="Merkel B.J."/>
            <person name="Hornburger P."/>
            <person name="Mueller R.-W."/>
            <person name="Bruemmer F."/>
            <person name="Labrenz M."/>
            <person name="Spormann A.M."/>
            <person name="Op den Camp H."/>
            <person name="Overmann J."/>
            <person name="Amann R."/>
            <person name="Jetten M.S.M."/>
            <person name="Mascher T."/>
            <person name="Medema M.H."/>
            <person name="Devos D.P."/>
            <person name="Kaster A.-K."/>
            <person name="Ovreas L."/>
            <person name="Rohde M."/>
            <person name="Galperin M.Y."/>
            <person name="Jogler C."/>
        </authorList>
    </citation>
    <scope>NUCLEOTIDE SEQUENCE [LARGE SCALE GENOMIC DNA]</scope>
    <source>
        <strain evidence="1 2">Pan216</strain>
    </source>
</reference>
<keyword evidence="2" id="KW-1185">Reference proteome</keyword>
<gene>
    <name evidence="1" type="ORF">Pan216_50150</name>
</gene>
<accession>A0A518BAW6</accession>
<dbReference type="RefSeq" id="WP_145262103.1">
    <property type="nucleotide sequence ID" value="NZ_CP036279.1"/>
</dbReference>
<sequence length="310" mass="34101">MISYSLVLCLGALISADGDDAPSVRNGQAVPVRLRFVPGRRLVYRIENQRSFEQQGETWTSATRSTLSFQTRKVEGDRADIVCRFDRVIWSPPHKGEELLVFDSSKPAKGPEPPPFVALRKLVGQSFAVTLDTRGQILAMQDLTPAGQDPAANDPNVQGVVGEGQLRRMLRTMYAWVPEQPVGFHRPWSRSEEQELGIMTMTRTNTLQMTPTLRGRWKIASRIDLSAQPGQGVANAKQKVVGELVSSDPGAAEIVFNPDTGRVESLQAHIGFQMKVVTTEASKPEPTSVTQRVRASTVIELLPSESARAN</sequence>
<dbReference type="AlphaFoldDB" id="A0A518BAW6"/>
<dbReference type="EMBL" id="CP036279">
    <property type="protein sequence ID" value="QDU64126.1"/>
    <property type="molecule type" value="Genomic_DNA"/>
</dbReference>
<evidence type="ECO:0000313" key="2">
    <source>
        <dbReference type="Proteomes" id="UP000317093"/>
    </source>
</evidence>
<dbReference type="Proteomes" id="UP000317093">
    <property type="component" value="Chromosome"/>
</dbReference>
<name>A0A518BAW6_9BACT</name>
<proteinExistence type="predicted"/>
<organism evidence="1 2">
    <name type="scientific">Kolteria novifilia</name>
    <dbReference type="NCBI Taxonomy" id="2527975"/>
    <lineage>
        <taxon>Bacteria</taxon>
        <taxon>Pseudomonadati</taxon>
        <taxon>Planctomycetota</taxon>
        <taxon>Planctomycetia</taxon>
        <taxon>Kolteriales</taxon>
        <taxon>Kolteriaceae</taxon>
        <taxon>Kolteria</taxon>
    </lineage>
</organism>
<dbReference type="KEGG" id="knv:Pan216_50150"/>
<protein>
    <submittedName>
        <fullName evidence="1">Uncharacterized protein</fullName>
    </submittedName>
</protein>
<evidence type="ECO:0000313" key="1">
    <source>
        <dbReference type="EMBL" id="QDU64126.1"/>
    </source>
</evidence>